<dbReference type="VEuPathDB" id="FungiDB:SPPG_01492"/>
<dbReference type="Gene3D" id="3.40.50.720">
    <property type="entry name" value="NAD(P)-binding Rossmann-like Domain"/>
    <property type="match status" value="1"/>
</dbReference>
<comment type="similarity">
    <text evidence="1">Belongs to the short-chain dehydrogenases/reductases (SDR) family.</text>
</comment>
<dbReference type="InterPro" id="IPR057326">
    <property type="entry name" value="KR_dom"/>
</dbReference>
<dbReference type="GeneID" id="27685150"/>
<dbReference type="GO" id="GO:0006633">
    <property type="term" value="P:fatty acid biosynthetic process"/>
    <property type="evidence" value="ECO:0007669"/>
    <property type="project" value="TreeGrafter"/>
</dbReference>
<dbReference type="SUPFAM" id="SSF51735">
    <property type="entry name" value="NAD(P)-binding Rossmann-fold domains"/>
    <property type="match status" value="1"/>
</dbReference>
<dbReference type="AlphaFoldDB" id="A0A0L0HSJ4"/>
<keyword evidence="6" id="KW-1185">Reference proteome</keyword>
<dbReference type="RefSeq" id="XP_016612086.1">
    <property type="nucleotide sequence ID" value="XM_016749808.1"/>
</dbReference>
<evidence type="ECO:0000259" key="4">
    <source>
        <dbReference type="SMART" id="SM00822"/>
    </source>
</evidence>
<keyword evidence="3" id="KW-0560">Oxidoreductase</keyword>
<gene>
    <name evidence="5" type="ORF">SPPG_01492</name>
</gene>
<name>A0A0L0HSJ4_SPIPD</name>
<evidence type="ECO:0000313" key="6">
    <source>
        <dbReference type="Proteomes" id="UP000053201"/>
    </source>
</evidence>
<feature type="domain" description="Ketoreductase" evidence="4">
    <location>
        <begin position="27"/>
        <end position="219"/>
    </location>
</feature>
<dbReference type="GO" id="GO:0016616">
    <property type="term" value="F:oxidoreductase activity, acting on the CH-OH group of donors, NAD or NADP as acceptor"/>
    <property type="evidence" value="ECO:0007669"/>
    <property type="project" value="TreeGrafter"/>
</dbReference>
<dbReference type="SMART" id="SM00822">
    <property type="entry name" value="PKS_KR"/>
    <property type="match status" value="1"/>
</dbReference>
<dbReference type="FunFam" id="3.40.50.720:FF:000173">
    <property type="entry name" value="3-oxoacyl-[acyl-carrier protein] reductase"/>
    <property type="match status" value="1"/>
</dbReference>
<dbReference type="Pfam" id="PF13561">
    <property type="entry name" value="adh_short_C2"/>
    <property type="match status" value="1"/>
</dbReference>
<dbReference type="InterPro" id="IPR020904">
    <property type="entry name" value="Sc_DH/Rdtase_CS"/>
</dbReference>
<dbReference type="PROSITE" id="PS00061">
    <property type="entry name" value="ADH_SHORT"/>
    <property type="match status" value="1"/>
</dbReference>
<sequence length="278" mass="29678">MFRSQRCLASVAGLSRSAPKTPEKSQSIAVITGGSRGIGLEIARSFLAAQRWGRIVLVSRNSENLEEARYSLLNNERLTGHIAHDEMRDRVVTLQANLADISEVEDLGKHINALGDVDILVNSAGIVSDAVLAVQNSSRALELLNINLTATILTSRAVVKGMMKRKKGCILNIASAVGLRGNEGQSVYGASKAGVIGFTKSLARELGSRNIRVNAIAPGYIETDMIAGMSERKRQEILSSTPLGRFGKPEEIAQAAMFLATAEYITGECLVVDGGLTA</sequence>
<proteinExistence type="inferred from homology"/>
<organism evidence="5 6">
    <name type="scientific">Spizellomyces punctatus (strain DAOM BR117)</name>
    <dbReference type="NCBI Taxonomy" id="645134"/>
    <lineage>
        <taxon>Eukaryota</taxon>
        <taxon>Fungi</taxon>
        <taxon>Fungi incertae sedis</taxon>
        <taxon>Chytridiomycota</taxon>
        <taxon>Chytridiomycota incertae sedis</taxon>
        <taxon>Chytridiomycetes</taxon>
        <taxon>Spizellomycetales</taxon>
        <taxon>Spizellomycetaceae</taxon>
        <taxon>Spizellomyces</taxon>
    </lineage>
</organism>
<dbReference type="OMA" id="TCMITGG"/>
<reference evidence="5 6" key="1">
    <citation type="submission" date="2009-08" db="EMBL/GenBank/DDBJ databases">
        <title>The Genome Sequence of Spizellomyces punctatus strain DAOM BR117.</title>
        <authorList>
            <consortium name="The Broad Institute Genome Sequencing Platform"/>
            <person name="Russ C."/>
            <person name="Cuomo C."/>
            <person name="Shea T."/>
            <person name="Young S.K."/>
            <person name="Zeng Q."/>
            <person name="Koehrsen M."/>
            <person name="Haas B."/>
            <person name="Borodovsky M."/>
            <person name="Guigo R."/>
            <person name="Alvarado L."/>
            <person name="Berlin A."/>
            <person name="Bochicchio J."/>
            <person name="Borenstein D."/>
            <person name="Chapman S."/>
            <person name="Chen Z."/>
            <person name="Engels R."/>
            <person name="Freedman E."/>
            <person name="Gellesch M."/>
            <person name="Goldberg J."/>
            <person name="Griggs A."/>
            <person name="Gujja S."/>
            <person name="Heiman D."/>
            <person name="Hepburn T."/>
            <person name="Howarth C."/>
            <person name="Jen D."/>
            <person name="Larson L."/>
            <person name="Lewis B."/>
            <person name="Mehta T."/>
            <person name="Park D."/>
            <person name="Pearson M."/>
            <person name="Roberts A."/>
            <person name="Saif S."/>
            <person name="Shenoy N."/>
            <person name="Sisk P."/>
            <person name="Stolte C."/>
            <person name="Sykes S."/>
            <person name="Thomson T."/>
            <person name="Walk T."/>
            <person name="White J."/>
            <person name="Yandava C."/>
            <person name="Burger G."/>
            <person name="Gray M.W."/>
            <person name="Holland P.W.H."/>
            <person name="King N."/>
            <person name="Lang F.B.F."/>
            <person name="Roger A.J."/>
            <person name="Ruiz-Trillo I."/>
            <person name="Lander E."/>
            <person name="Nusbaum C."/>
        </authorList>
    </citation>
    <scope>NUCLEOTIDE SEQUENCE [LARGE SCALE GENOMIC DNA]</scope>
    <source>
        <strain evidence="5 6">DAOM BR117</strain>
    </source>
</reference>
<protein>
    <recommendedName>
        <fullName evidence="4">Ketoreductase domain-containing protein</fullName>
    </recommendedName>
</protein>
<dbReference type="FunCoup" id="A0A0L0HSJ4">
    <property type="interactions" value="148"/>
</dbReference>
<dbReference type="InterPro" id="IPR036291">
    <property type="entry name" value="NAD(P)-bd_dom_sf"/>
</dbReference>
<dbReference type="eggNOG" id="KOG1200">
    <property type="taxonomic scope" value="Eukaryota"/>
</dbReference>
<dbReference type="OrthoDB" id="1393670at2759"/>
<keyword evidence="2" id="KW-0521">NADP</keyword>
<dbReference type="PRINTS" id="PR00081">
    <property type="entry name" value="GDHRDH"/>
</dbReference>
<evidence type="ECO:0000313" key="5">
    <source>
        <dbReference type="EMBL" id="KND04047.1"/>
    </source>
</evidence>
<dbReference type="InterPro" id="IPR002347">
    <property type="entry name" value="SDR_fam"/>
</dbReference>
<evidence type="ECO:0000256" key="1">
    <source>
        <dbReference type="ARBA" id="ARBA00006484"/>
    </source>
</evidence>
<dbReference type="GO" id="GO:0048038">
    <property type="term" value="F:quinone binding"/>
    <property type="evidence" value="ECO:0007669"/>
    <property type="project" value="TreeGrafter"/>
</dbReference>
<dbReference type="InParanoid" id="A0A0L0HSJ4"/>
<evidence type="ECO:0000256" key="3">
    <source>
        <dbReference type="ARBA" id="ARBA00023002"/>
    </source>
</evidence>
<dbReference type="STRING" id="645134.A0A0L0HSJ4"/>
<dbReference type="PANTHER" id="PTHR42760">
    <property type="entry name" value="SHORT-CHAIN DEHYDROGENASES/REDUCTASES FAMILY MEMBER"/>
    <property type="match status" value="1"/>
</dbReference>
<accession>A0A0L0HSJ4</accession>
<dbReference type="PANTHER" id="PTHR42760:SF133">
    <property type="entry name" value="3-OXOACYL-[ACYL-CARRIER-PROTEIN] REDUCTASE"/>
    <property type="match status" value="1"/>
</dbReference>
<dbReference type="EMBL" id="KQ257451">
    <property type="protein sequence ID" value="KND04047.1"/>
    <property type="molecule type" value="Genomic_DNA"/>
</dbReference>
<dbReference type="Proteomes" id="UP000053201">
    <property type="component" value="Unassembled WGS sequence"/>
</dbReference>
<dbReference type="PRINTS" id="PR00080">
    <property type="entry name" value="SDRFAMILY"/>
</dbReference>
<evidence type="ECO:0000256" key="2">
    <source>
        <dbReference type="ARBA" id="ARBA00022857"/>
    </source>
</evidence>